<evidence type="ECO:0008006" key="3">
    <source>
        <dbReference type="Google" id="ProtNLM"/>
    </source>
</evidence>
<dbReference type="Proteomes" id="UP000018958">
    <property type="component" value="Unassembled WGS sequence"/>
</dbReference>
<sequence>MLGSEFAVKIDKRLRVVYDPDMPFGGKSILWAGDFLQLEALMGTPLCCALYKLNQNAILIEERDLMRRFRVFFLNSQQRAHDCPQQQKILDAFRTLPLTYPDGSSSSGCQQLSDKLIDAVITELTATEVVEDPAWLDEATVLVTSNIDKAALTACAAKLLASRTDTVVFRRKKPVTHFPKVLLDLLYDSKDYPNLFGYFVRVDQLKF</sequence>
<reference evidence="1 2" key="1">
    <citation type="submission" date="2013-11" db="EMBL/GenBank/DDBJ databases">
        <title>The Genome Sequence of Phytophthora parasitica CJ01A1.</title>
        <authorList>
            <consortium name="The Broad Institute Genomics Platform"/>
            <person name="Russ C."/>
            <person name="Tyler B."/>
            <person name="Panabieres F."/>
            <person name="Shan W."/>
            <person name="Tripathy S."/>
            <person name="Grunwald N."/>
            <person name="Machado M."/>
            <person name="Johnson C.S."/>
            <person name="Walker B."/>
            <person name="Young S.K."/>
            <person name="Zeng Q."/>
            <person name="Gargeya S."/>
            <person name="Fitzgerald M."/>
            <person name="Haas B."/>
            <person name="Abouelleil A."/>
            <person name="Allen A.W."/>
            <person name="Alvarado L."/>
            <person name="Arachchi H.M."/>
            <person name="Berlin A.M."/>
            <person name="Chapman S.B."/>
            <person name="Gainer-Dewar J."/>
            <person name="Goldberg J."/>
            <person name="Griggs A."/>
            <person name="Gujja S."/>
            <person name="Hansen M."/>
            <person name="Howarth C."/>
            <person name="Imamovic A."/>
            <person name="Ireland A."/>
            <person name="Larimer J."/>
            <person name="McCowan C."/>
            <person name="Murphy C."/>
            <person name="Pearson M."/>
            <person name="Poon T.W."/>
            <person name="Priest M."/>
            <person name="Roberts A."/>
            <person name="Saif S."/>
            <person name="Shea T."/>
            <person name="Sisk P."/>
            <person name="Sykes S."/>
            <person name="Wortman J."/>
            <person name="Nusbaum C."/>
            <person name="Birren B."/>
        </authorList>
    </citation>
    <scope>NUCLEOTIDE SEQUENCE [LARGE SCALE GENOMIC DNA]</scope>
    <source>
        <strain evidence="1 2">CJ01A1</strain>
    </source>
</reference>
<gene>
    <name evidence="1" type="ORF">F441_01243</name>
</gene>
<evidence type="ECO:0000313" key="1">
    <source>
        <dbReference type="EMBL" id="ETP25932.1"/>
    </source>
</evidence>
<dbReference type="EMBL" id="ANIX01000248">
    <property type="protein sequence ID" value="ETP25932.1"/>
    <property type="molecule type" value="Genomic_DNA"/>
</dbReference>
<proteinExistence type="predicted"/>
<organism evidence="1 2">
    <name type="scientific">Phytophthora nicotianae CJ01A1</name>
    <dbReference type="NCBI Taxonomy" id="1317063"/>
    <lineage>
        <taxon>Eukaryota</taxon>
        <taxon>Sar</taxon>
        <taxon>Stramenopiles</taxon>
        <taxon>Oomycota</taxon>
        <taxon>Peronosporomycetes</taxon>
        <taxon>Peronosporales</taxon>
        <taxon>Peronosporaceae</taxon>
        <taxon>Phytophthora</taxon>
    </lineage>
</organism>
<evidence type="ECO:0000313" key="2">
    <source>
        <dbReference type="Proteomes" id="UP000018958"/>
    </source>
</evidence>
<name>W2XTV3_PHYNI</name>
<dbReference type="OrthoDB" id="129851at2759"/>
<accession>W2XTV3</accession>
<protein>
    <recommendedName>
        <fullName evidence="3">DNA helicase</fullName>
    </recommendedName>
</protein>
<comment type="caution">
    <text evidence="1">The sequence shown here is derived from an EMBL/GenBank/DDBJ whole genome shotgun (WGS) entry which is preliminary data.</text>
</comment>
<dbReference type="AlphaFoldDB" id="W2XTV3"/>